<gene>
    <name evidence="2" type="ORF">C1H76_8612</name>
</gene>
<sequence>MDITGKVLAILGTILGASQLTVVCISALHYSESLANIQKEIRTLNSVLTMLNDHHHHGPIQICTAPPIARDVLATGRTAHAHSCDLLEAFLSRGRLVRSLQWPFFAGKIRLQLKIARRCIALYIGLHSTKVRYDHDSHLRIVTGHLDSLQIQQLDGFAAQDRHAIYLTALLHASLRTESGSGTDLEGTTLVGDNGSVSSVGDSIEVGALIDQHDREHHHCTHEIPAGGAESGSDMAAEAWAAQALQPGM</sequence>
<organism evidence="2 3">
    <name type="scientific">Elsinoe australis</name>
    <dbReference type="NCBI Taxonomy" id="40998"/>
    <lineage>
        <taxon>Eukaryota</taxon>
        <taxon>Fungi</taxon>
        <taxon>Dikarya</taxon>
        <taxon>Ascomycota</taxon>
        <taxon>Pezizomycotina</taxon>
        <taxon>Dothideomycetes</taxon>
        <taxon>Dothideomycetidae</taxon>
        <taxon>Myriangiales</taxon>
        <taxon>Elsinoaceae</taxon>
        <taxon>Elsinoe</taxon>
    </lineage>
</organism>
<feature type="transmembrane region" description="Helical" evidence="1">
    <location>
        <begin position="7"/>
        <end position="30"/>
    </location>
</feature>
<evidence type="ECO:0000256" key="1">
    <source>
        <dbReference type="SAM" id="Phobius"/>
    </source>
</evidence>
<comment type="caution">
    <text evidence="2">The sequence shown here is derived from an EMBL/GenBank/DDBJ whole genome shotgun (WGS) entry which is preliminary data.</text>
</comment>
<protein>
    <recommendedName>
        <fullName evidence="4">Fungal N-terminal domain-containing protein</fullName>
    </recommendedName>
</protein>
<name>A0A4U7AUC7_9PEZI</name>
<dbReference type="Proteomes" id="UP000308133">
    <property type="component" value="Unassembled WGS sequence"/>
</dbReference>
<keyword evidence="1" id="KW-1133">Transmembrane helix</keyword>
<proteinExistence type="predicted"/>
<evidence type="ECO:0000313" key="3">
    <source>
        <dbReference type="Proteomes" id="UP000308133"/>
    </source>
</evidence>
<evidence type="ECO:0000313" key="2">
    <source>
        <dbReference type="EMBL" id="TKX19234.1"/>
    </source>
</evidence>
<reference evidence="2 3" key="1">
    <citation type="submission" date="2018-02" db="EMBL/GenBank/DDBJ databases">
        <title>Draft genome sequences of Elsinoe sp., causing black scab on jojoba.</title>
        <authorList>
            <person name="Stodart B."/>
            <person name="Jeffress S."/>
            <person name="Ash G."/>
            <person name="Arun Chinnappa K."/>
        </authorList>
    </citation>
    <scope>NUCLEOTIDE SEQUENCE [LARGE SCALE GENOMIC DNA]</scope>
    <source>
        <strain evidence="2 3">Hillstone_2</strain>
    </source>
</reference>
<keyword evidence="1" id="KW-0812">Transmembrane</keyword>
<accession>A0A4U7AUC7</accession>
<keyword evidence="1" id="KW-0472">Membrane</keyword>
<evidence type="ECO:0008006" key="4">
    <source>
        <dbReference type="Google" id="ProtNLM"/>
    </source>
</evidence>
<dbReference type="EMBL" id="PTQR01000117">
    <property type="protein sequence ID" value="TKX19234.1"/>
    <property type="molecule type" value="Genomic_DNA"/>
</dbReference>
<dbReference type="AlphaFoldDB" id="A0A4U7AUC7"/>